<accession>A0A1L3ZV91</accession>
<gene>
    <name evidence="1" type="ORF">BSL82_09600</name>
</gene>
<evidence type="ECO:0000313" key="1">
    <source>
        <dbReference type="EMBL" id="API59535.1"/>
    </source>
</evidence>
<dbReference type="KEGG" id="sphj:BSL82_09600"/>
<evidence type="ECO:0000313" key="2">
    <source>
        <dbReference type="Proteomes" id="UP000182063"/>
    </source>
</evidence>
<dbReference type="AlphaFoldDB" id="A0A1L3ZV91"/>
<dbReference type="Proteomes" id="UP000182063">
    <property type="component" value="Chromosome"/>
</dbReference>
<proteinExistence type="predicted"/>
<organism evidence="1 2">
    <name type="scientific">Tardibacter chloracetimidivorans</name>
    <dbReference type="NCBI Taxonomy" id="1921510"/>
    <lineage>
        <taxon>Bacteria</taxon>
        <taxon>Pseudomonadati</taxon>
        <taxon>Pseudomonadota</taxon>
        <taxon>Alphaproteobacteria</taxon>
        <taxon>Sphingomonadales</taxon>
        <taxon>Sphingomonadaceae</taxon>
        <taxon>Tardibacter</taxon>
    </lineage>
</organism>
<name>A0A1L3ZV91_9SPHN</name>
<dbReference type="EMBL" id="CP018221">
    <property type="protein sequence ID" value="API59535.1"/>
    <property type="molecule type" value="Genomic_DNA"/>
</dbReference>
<sequence length="73" mass="7970">MANDMASAKTGDMLIHEDGTRWEVIGFYTQPSAILQRVDAQIGAVTENTRLAVDPTSPWASNWRAIQKEGHGG</sequence>
<keyword evidence="2" id="KW-1185">Reference proteome</keyword>
<dbReference type="RefSeq" id="WP_072597155.1">
    <property type="nucleotide sequence ID" value="NZ_CP018221.1"/>
</dbReference>
<dbReference type="STRING" id="1921510.BSL82_09600"/>
<protein>
    <submittedName>
        <fullName evidence="1">Uncharacterized protein</fullName>
    </submittedName>
</protein>
<reference evidence="2" key="1">
    <citation type="submission" date="2016-11" db="EMBL/GenBank/DDBJ databases">
        <title>Complete Genome Sequence of alachlor-degrading Sphingomonas sp. strain JJ-A5.</title>
        <authorList>
            <person name="Lee H."/>
            <person name="Ka J.-O."/>
        </authorList>
    </citation>
    <scope>NUCLEOTIDE SEQUENCE [LARGE SCALE GENOMIC DNA]</scope>
    <source>
        <strain evidence="2">JJ-A5</strain>
    </source>
</reference>